<reference evidence="2" key="1">
    <citation type="journal article" date="2022" name="Int. J. Mol. Sci.">
        <title>Draft Genome of Tanacetum Coccineum: Genomic Comparison of Closely Related Tanacetum-Family Plants.</title>
        <authorList>
            <person name="Yamashiro T."/>
            <person name="Shiraishi A."/>
            <person name="Nakayama K."/>
            <person name="Satake H."/>
        </authorList>
    </citation>
    <scope>NUCLEOTIDE SEQUENCE</scope>
</reference>
<evidence type="ECO:0000313" key="2">
    <source>
        <dbReference type="EMBL" id="GJT99518.1"/>
    </source>
</evidence>
<evidence type="ECO:0000256" key="1">
    <source>
        <dbReference type="SAM" id="MobiDB-lite"/>
    </source>
</evidence>
<reference evidence="2" key="2">
    <citation type="submission" date="2022-01" db="EMBL/GenBank/DDBJ databases">
        <authorList>
            <person name="Yamashiro T."/>
            <person name="Shiraishi A."/>
            <person name="Satake H."/>
            <person name="Nakayama K."/>
        </authorList>
    </citation>
    <scope>NUCLEOTIDE SEQUENCE</scope>
</reference>
<gene>
    <name evidence="2" type="ORF">Tco_1109857</name>
</gene>
<keyword evidence="3" id="KW-1185">Reference proteome</keyword>
<organism evidence="2 3">
    <name type="scientific">Tanacetum coccineum</name>
    <dbReference type="NCBI Taxonomy" id="301880"/>
    <lineage>
        <taxon>Eukaryota</taxon>
        <taxon>Viridiplantae</taxon>
        <taxon>Streptophyta</taxon>
        <taxon>Embryophyta</taxon>
        <taxon>Tracheophyta</taxon>
        <taxon>Spermatophyta</taxon>
        <taxon>Magnoliopsida</taxon>
        <taxon>eudicotyledons</taxon>
        <taxon>Gunneridae</taxon>
        <taxon>Pentapetalae</taxon>
        <taxon>asterids</taxon>
        <taxon>campanulids</taxon>
        <taxon>Asterales</taxon>
        <taxon>Asteraceae</taxon>
        <taxon>Asteroideae</taxon>
        <taxon>Anthemideae</taxon>
        <taxon>Anthemidinae</taxon>
        <taxon>Tanacetum</taxon>
    </lineage>
</organism>
<dbReference type="Proteomes" id="UP001151760">
    <property type="component" value="Unassembled WGS sequence"/>
</dbReference>
<evidence type="ECO:0000313" key="3">
    <source>
        <dbReference type="Proteomes" id="UP001151760"/>
    </source>
</evidence>
<accession>A0ABQ5IJL0</accession>
<protein>
    <submittedName>
        <fullName evidence="2">Uncharacterized protein</fullName>
    </submittedName>
</protein>
<sequence length="211" mass="23323">MTFIHIARKRVRPPQAPTAPPFILPPPPVLPSSPLSHPRDFIPEEIMPPQKQARFISPPSSSTDLSTLPQHEEEQIDAILKHLDEFPLECIEKIEYGIEGLVDGRVTMALLPPGFLEPLYPDIMAMINAQDIKHIILPTPPRDTKPPVRSPIPSSSSLSVGSSSPIRSTTPPPDYPFDKSIFAELDNSLWIIPRPLGSEPVLEEPNESDAC</sequence>
<proteinExistence type="predicted"/>
<comment type="caution">
    <text evidence="2">The sequence shown here is derived from an EMBL/GenBank/DDBJ whole genome shotgun (WGS) entry which is preliminary data.</text>
</comment>
<feature type="compositionally biased region" description="Low complexity" evidence="1">
    <location>
        <begin position="151"/>
        <end position="169"/>
    </location>
</feature>
<feature type="region of interest" description="Disordered" evidence="1">
    <location>
        <begin position="137"/>
        <end position="179"/>
    </location>
</feature>
<dbReference type="EMBL" id="BQNB010020779">
    <property type="protein sequence ID" value="GJT99518.1"/>
    <property type="molecule type" value="Genomic_DNA"/>
</dbReference>
<name>A0ABQ5IJL0_9ASTR</name>